<keyword evidence="2 6" id="KW-0255">Endonuclease</keyword>
<accession>A0ABY4XYF8</accession>
<name>A0ABY4XYF8_BACVA</name>
<comment type="function">
    <text evidence="6">May nick specific sequences that contain T:G mispairs resulting from m5C-deamination.</text>
</comment>
<dbReference type="InterPro" id="IPR011335">
    <property type="entry name" value="Restrct_endonuc-II-like"/>
</dbReference>
<evidence type="ECO:0000313" key="7">
    <source>
        <dbReference type="EMBL" id="USP95357.1"/>
    </source>
</evidence>
<proteinExistence type="inferred from homology"/>
<keyword evidence="3 6" id="KW-0227">DNA damage</keyword>
<keyword evidence="1 6" id="KW-0540">Nuclease</keyword>
<keyword evidence="8" id="KW-1185">Reference proteome</keyword>
<evidence type="ECO:0000256" key="4">
    <source>
        <dbReference type="ARBA" id="ARBA00022801"/>
    </source>
</evidence>
<dbReference type="EC" id="3.1.-.-" evidence="6"/>
<keyword evidence="4 6" id="KW-0378">Hydrolase</keyword>
<evidence type="ECO:0000256" key="1">
    <source>
        <dbReference type="ARBA" id="ARBA00022722"/>
    </source>
</evidence>
<evidence type="ECO:0000256" key="2">
    <source>
        <dbReference type="ARBA" id="ARBA00022759"/>
    </source>
</evidence>
<dbReference type="EMBL" id="CP092751">
    <property type="protein sequence ID" value="USP95357.1"/>
    <property type="molecule type" value="Genomic_DNA"/>
</dbReference>
<dbReference type="Pfam" id="PF03852">
    <property type="entry name" value="Vsr"/>
    <property type="match status" value="1"/>
</dbReference>
<sequence>MDNVSKEKRSNTMKAVKSKNTKIEKVVSKEIWGRGIRFRKNVKDLKGKPDIAIKKYKIVIFIDSCFWHGCPLHGRIPKSNVKFWNNKIKRNIERDKSINQYYTRKGWNILRIWEHDLNKKKFSQTIDEIEEWIKIIKSKD</sequence>
<keyword evidence="5 6" id="KW-0234">DNA repair</keyword>
<dbReference type="Gene3D" id="3.40.960.10">
    <property type="entry name" value="VSR Endonuclease"/>
    <property type="match status" value="1"/>
</dbReference>
<gene>
    <name evidence="7" type="ORF">MKF32_19495</name>
</gene>
<dbReference type="SUPFAM" id="SSF52980">
    <property type="entry name" value="Restriction endonuclease-like"/>
    <property type="match status" value="1"/>
</dbReference>
<evidence type="ECO:0000313" key="8">
    <source>
        <dbReference type="Proteomes" id="UP001057348"/>
    </source>
</evidence>
<evidence type="ECO:0000256" key="5">
    <source>
        <dbReference type="ARBA" id="ARBA00023204"/>
    </source>
</evidence>
<dbReference type="Proteomes" id="UP001057348">
    <property type="component" value="Chromosome"/>
</dbReference>
<comment type="similarity">
    <text evidence="6">Belongs to the vsr family.</text>
</comment>
<reference evidence="7" key="1">
    <citation type="submission" date="2022-02" db="EMBL/GenBank/DDBJ databases">
        <title>Draft Genome Sequence of Bacillus vallismortis Strain BL01, Isolated from Artemisia lerchiana Web. Roots.</title>
        <authorList>
            <person name="Chebotar V.K."/>
            <person name="Gancheva M.S."/>
            <person name="Chizhevskaya E.P."/>
            <person name="Komarova O.V."/>
            <person name="Baganova M.E."/>
            <person name="Zaplatkin A.N."/>
            <person name="Pishchik V.N."/>
        </authorList>
    </citation>
    <scope>NUCLEOTIDE SEQUENCE</scope>
    <source>
        <strain evidence="7">BL01</strain>
    </source>
</reference>
<evidence type="ECO:0000256" key="6">
    <source>
        <dbReference type="PIRNR" id="PIRNR018267"/>
    </source>
</evidence>
<dbReference type="RefSeq" id="WP_253268696.1">
    <property type="nucleotide sequence ID" value="NZ_CP092751.1"/>
</dbReference>
<dbReference type="CDD" id="cd00221">
    <property type="entry name" value="Vsr"/>
    <property type="match status" value="1"/>
</dbReference>
<dbReference type="InterPro" id="IPR004603">
    <property type="entry name" value="DNA_mismatch_endonuc_vsr"/>
</dbReference>
<dbReference type="PIRSF" id="PIRSF018267">
    <property type="entry name" value="VSR_endonuc"/>
    <property type="match status" value="1"/>
</dbReference>
<dbReference type="NCBIfam" id="TIGR00632">
    <property type="entry name" value="vsr"/>
    <property type="match status" value="1"/>
</dbReference>
<dbReference type="GO" id="GO:0004519">
    <property type="term" value="F:endonuclease activity"/>
    <property type="evidence" value="ECO:0007669"/>
    <property type="project" value="UniProtKB-KW"/>
</dbReference>
<evidence type="ECO:0000256" key="3">
    <source>
        <dbReference type="ARBA" id="ARBA00022763"/>
    </source>
</evidence>
<protein>
    <recommendedName>
        <fullName evidence="6">Very short patch repair endonuclease</fullName>
        <ecNumber evidence="6">3.1.-.-</ecNumber>
    </recommendedName>
</protein>
<organism evidence="7 8">
    <name type="scientific">Bacillus vallismortis</name>
    <dbReference type="NCBI Taxonomy" id="72361"/>
    <lineage>
        <taxon>Bacteria</taxon>
        <taxon>Bacillati</taxon>
        <taxon>Bacillota</taxon>
        <taxon>Bacilli</taxon>
        <taxon>Bacillales</taxon>
        <taxon>Bacillaceae</taxon>
        <taxon>Bacillus</taxon>
    </lineage>
</organism>